<evidence type="ECO:0000259" key="1">
    <source>
        <dbReference type="Pfam" id="PF04717"/>
    </source>
</evidence>
<dbReference type="Gene3D" id="2.40.50.230">
    <property type="entry name" value="Gp5 N-terminal domain"/>
    <property type="match status" value="1"/>
</dbReference>
<proteinExistence type="predicted"/>
<dbReference type="InterPro" id="IPR006531">
    <property type="entry name" value="Gp5/Vgr_OB"/>
</dbReference>
<organism evidence="2">
    <name type="scientific">hydrothermal vent metagenome</name>
    <dbReference type="NCBI Taxonomy" id="652676"/>
    <lineage>
        <taxon>unclassified sequences</taxon>
        <taxon>metagenomes</taxon>
        <taxon>ecological metagenomes</taxon>
    </lineage>
</organism>
<gene>
    <name evidence="2" type="ORF">MNBD_GAMMA10-317</name>
</gene>
<feature type="domain" description="Gp5/Type VI secretion system Vgr protein OB-fold" evidence="1">
    <location>
        <begin position="25"/>
        <end position="99"/>
    </location>
</feature>
<name>A0A3B0XMZ7_9ZZZZ</name>
<protein>
    <submittedName>
        <fullName evidence="2">VgrG protein</fullName>
    </submittedName>
</protein>
<dbReference type="Pfam" id="PF04717">
    <property type="entry name" value="Phage_base_V"/>
    <property type="match status" value="1"/>
</dbReference>
<evidence type="ECO:0000313" key="2">
    <source>
        <dbReference type="EMBL" id="VAW64532.1"/>
    </source>
</evidence>
<dbReference type="SUPFAM" id="SSF69255">
    <property type="entry name" value="gp5 N-terminal domain-like"/>
    <property type="match status" value="1"/>
</dbReference>
<dbReference type="EMBL" id="UOFJ01000133">
    <property type="protein sequence ID" value="VAW64532.1"/>
    <property type="molecule type" value="Genomic_DNA"/>
</dbReference>
<dbReference type="AlphaFoldDB" id="A0A3B0XMZ7"/>
<dbReference type="InterPro" id="IPR037026">
    <property type="entry name" value="Vgr_OB-fold_dom_sf"/>
</dbReference>
<accession>A0A3B0XMZ7</accession>
<reference evidence="2" key="1">
    <citation type="submission" date="2018-06" db="EMBL/GenBank/DDBJ databases">
        <authorList>
            <person name="Zhirakovskaya E."/>
        </authorList>
    </citation>
    <scope>NUCLEOTIDE SEQUENCE</scope>
</reference>
<sequence>MEGSGIERLVVEMAEQQRSQFYGKYRGVVSDINDPDNMGRIRASVPEVLGNTESPWALPCAPWSGDGMGAYSIPPVGAGVWIEFEAGDPSRPVWTGCWWSKDQLPKDEDGTPATPAVKIMRTESGMMLSMNDDDLSISLSDKNAANILKININQGEITLQGKLKAVVEAPKIELVKNSTHPVVFGDELLTYLSQLVQMYQTHTHPGETVFGIPVTPAPPVPPMPVPTPALVSKKVTTG</sequence>